<feature type="compositionally biased region" description="Polar residues" evidence="1">
    <location>
        <begin position="23"/>
        <end position="62"/>
    </location>
</feature>
<evidence type="ECO:0000256" key="1">
    <source>
        <dbReference type="SAM" id="MobiDB-lite"/>
    </source>
</evidence>
<reference evidence="2" key="1">
    <citation type="submission" date="2021-06" db="EMBL/GenBank/DDBJ databases">
        <authorList>
            <person name="Kallberg Y."/>
            <person name="Tangrot J."/>
            <person name="Rosling A."/>
        </authorList>
    </citation>
    <scope>NUCLEOTIDE SEQUENCE</scope>
    <source>
        <strain evidence="2">87-6 pot B 2015</strain>
    </source>
</reference>
<keyword evidence="3" id="KW-1185">Reference proteome</keyword>
<comment type="caution">
    <text evidence="2">The sequence shown here is derived from an EMBL/GenBank/DDBJ whole genome shotgun (WGS) entry which is preliminary data.</text>
</comment>
<sequence length="175" mass="19905">MCGNIISTCYKSKRNKEEVISNISNDPNRISGHPNVNSFSTNNNLGPNLSSENNNVESTSAPENDDIELNSISENNYVEDGNIYEFIEENIDVITEKFNDDQLKNDVKEFWKYDKALLQREANISAGLEKDEVPIRKSHPQAYHVSRSYDNFNFALLNVGKNEPKVDAMIMIQNL</sequence>
<organism evidence="2 3">
    <name type="scientific">Funneliformis mosseae</name>
    <name type="common">Endomycorrhizal fungus</name>
    <name type="synonym">Glomus mosseae</name>
    <dbReference type="NCBI Taxonomy" id="27381"/>
    <lineage>
        <taxon>Eukaryota</taxon>
        <taxon>Fungi</taxon>
        <taxon>Fungi incertae sedis</taxon>
        <taxon>Mucoromycota</taxon>
        <taxon>Glomeromycotina</taxon>
        <taxon>Glomeromycetes</taxon>
        <taxon>Glomerales</taxon>
        <taxon>Glomeraceae</taxon>
        <taxon>Funneliformis</taxon>
    </lineage>
</organism>
<dbReference type="Proteomes" id="UP000789375">
    <property type="component" value="Unassembled WGS sequence"/>
</dbReference>
<protein>
    <submittedName>
        <fullName evidence="2">245_t:CDS:1</fullName>
    </submittedName>
</protein>
<name>A0A9N9EMN0_FUNMO</name>
<accession>A0A9N9EMN0</accession>
<feature type="region of interest" description="Disordered" evidence="1">
    <location>
        <begin position="23"/>
        <end position="66"/>
    </location>
</feature>
<dbReference type="AlphaFoldDB" id="A0A9N9EMN0"/>
<dbReference type="EMBL" id="CAJVPP010006687">
    <property type="protein sequence ID" value="CAG8680712.1"/>
    <property type="molecule type" value="Genomic_DNA"/>
</dbReference>
<evidence type="ECO:0000313" key="2">
    <source>
        <dbReference type="EMBL" id="CAG8680712.1"/>
    </source>
</evidence>
<proteinExistence type="predicted"/>
<gene>
    <name evidence="2" type="ORF">FMOSSE_LOCUS12872</name>
</gene>
<evidence type="ECO:0000313" key="3">
    <source>
        <dbReference type="Proteomes" id="UP000789375"/>
    </source>
</evidence>
<feature type="non-terminal residue" evidence="2">
    <location>
        <position position="1"/>
    </location>
</feature>